<dbReference type="SUPFAM" id="SSF52096">
    <property type="entry name" value="ClpP/crotonase"/>
    <property type="match status" value="1"/>
</dbReference>
<accession>A0ABV2BU04</accession>
<reference evidence="2 3" key="1">
    <citation type="submission" date="2024-06" db="EMBL/GenBank/DDBJ databases">
        <authorList>
            <person name="Li F."/>
        </authorList>
    </citation>
    <scope>NUCLEOTIDE SEQUENCE [LARGE SCALE GENOMIC DNA]</scope>
    <source>
        <strain evidence="2 3">GXAS 311</strain>
    </source>
</reference>
<gene>
    <name evidence="2" type="ORF">ABVT43_09795</name>
</gene>
<sequence>MGVLIETKSYQTINIRFDNDICTIQINRPDANNAINEQLIAEISEVVQHCANRYKVIVLEGSAEVFCFGADFKEIQATFDNQLFENYEPVDPTPLYELWTLLATGPFVSIAHVRGKVNAGGVGFVAACDLVLSDSKAMFSLSELLFGLIPACVLPFLIRRIGYPKANYMTLATQPVSVHQALEWGLVDAFEENSQSLLRKHLLRIRRITPQTIQRYKNFQQQISATDPQIKHHAVAMNRTVFSDKENLEKISRYVSTGQFPWE</sequence>
<evidence type="ECO:0000256" key="1">
    <source>
        <dbReference type="ARBA" id="ARBA00005254"/>
    </source>
</evidence>
<dbReference type="GO" id="GO:0004300">
    <property type="term" value="F:enoyl-CoA hydratase activity"/>
    <property type="evidence" value="ECO:0007669"/>
    <property type="project" value="UniProtKB-EC"/>
</dbReference>
<dbReference type="Proteomes" id="UP001548189">
    <property type="component" value="Unassembled WGS sequence"/>
</dbReference>
<dbReference type="Pfam" id="PF00378">
    <property type="entry name" value="ECH_1"/>
    <property type="match status" value="1"/>
</dbReference>
<dbReference type="InterPro" id="IPR001753">
    <property type="entry name" value="Enoyl-CoA_hydra/iso"/>
</dbReference>
<keyword evidence="2" id="KW-0456">Lyase</keyword>
<keyword evidence="3" id="KW-1185">Reference proteome</keyword>
<dbReference type="RefSeq" id="WP_353896003.1">
    <property type="nucleotide sequence ID" value="NZ_JBEVCJ010000009.1"/>
</dbReference>
<dbReference type="EC" id="4.2.1.17" evidence="2"/>
<dbReference type="Gene3D" id="3.90.226.10">
    <property type="entry name" value="2-enoyl-CoA Hydratase, Chain A, domain 1"/>
    <property type="match status" value="1"/>
</dbReference>
<evidence type="ECO:0000313" key="2">
    <source>
        <dbReference type="EMBL" id="MET1255418.1"/>
    </source>
</evidence>
<dbReference type="InterPro" id="IPR051683">
    <property type="entry name" value="Enoyl-CoA_Hydratase/Isomerase"/>
</dbReference>
<comment type="similarity">
    <text evidence="1">Belongs to the enoyl-CoA hydratase/isomerase family.</text>
</comment>
<comment type="caution">
    <text evidence="2">The sequence shown here is derived from an EMBL/GenBank/DDBJ whole genome shotgun (WGS) entry which is preliminary data.</text>
</comment>
<dbReference type="InterPro" id="IPR029045">
    <property type="entry name" value="ClpP/crotonase-like_dom_sf"/>
</dbReference>
<protein>
    <submittedName>
        <fullName evidence="2">Enoyl-CoA hydratase/isomerase</fullName>
        <ecNumber evidence="2">4.2.1.17</ecNumber>
    </submittedName>
</protein>
<organism evidence="2 3">
    <name type="scientific">Aliikangiella maris</name>
    <dbReference type="NCBI Taxonomy" id="3162458"/>
    <lineage>
        <taxon>Bacteria</taxon>
        <taxon>Pseudomonadati</taxon>
        <taxon>Pseudomonadota</taxon>
        <taxon>Gammaproteobacteria</taxon>
        <taxon>Oceanospirillales</taxon>
        <taxon>Pleioneaceae</taxon>
        <taxon>Aliikangiella</taxon>
    </lineage>
</organism>
<dbReference type="EMBL" id="JBEVCJ010000009">
    <property type="protein sequence ID" value="MET1255418.1"/>
    <property type="molecule type" value="Genomic_DNA"/>
</dbReference>
<proteinExistence type="inferred from homology"/>
<dbReference type="PANTHER" id="PTHR42964:SF1">
    <property type="entry name" value="POLYKETIDE BIOSYNTHESIS ENOYL-COA HYDRATASE PKSH-RELATED"/>
    <property type="match status" value="1"/>
</dbReference>
<evidence type="ECO:0000313" key="3">
    <source>
        <dbReference type="Proteomes" id="UP001548189"/>
    </source>
</evidence>
<name>A0ABV2BU04_9GAMM</name>
<dbReference type="CDD" id="cd06558">
    <property type="entry name" value="crotonase-like"/>
    <property type="match status" value="1"/>
</dbReference>
<dbReference type="NCBIfam" id="NF005498">
    <property type="entry name" value="PRK07112.1"/>
    <property type="match status" value="1"/>
</dbReference>
<dbReference type="PANTHER" id="PTHR42964">
    <property type="entry name" value="ENOYL-COA HYDRATASE"/>
    <property type="match status" value="1"/>
</dbReference>